<feature type="region of interest" description="Disordered" evidence="17">
    <location>
        <begin position="830"/>
        <end position="857"/>
    </location>
</feature>
<dbReference type="SUPFAM" id="SSF81606">
    <property type="entry name" value="PP2C-like"/>
    <property type="match status" value="1"/>
</dbReference>
<feature type="compositionally biased region" description="Polar residues" evidence="17">
    <location>
        <begin position="845"/>
        <end position="857"/>
    </location>
</feature>
<dbReference type="CDD" id="cd00143">
    <property type="entry name" value="PP2Cc"/>
    <property type="match status" value="1"/>
</dbReference>
<dbReference type="InterPro" id="IPR015655">
    <property type="entry name" value="PP2C"/>
</dbReference>
<proteinExistence type="inferred from homology"/>
<evidence type="ECO:0000256" key="8">
    <source>
        <dbReference type="ARBA" id="ARBA00022707"/>
    </source>
</evidence>
<keyword evidence="15" id="KW-0449">Lipoprotein</keyword>
<dbReference type="InterPro" id="IPR036580">
    <property type="entry name" value="PP2C_C_sf"/>
</dbReference>
<comment type="similarity">
    <text evidence="5 16">Belongs to the PP2C family.</text>
</comment>
<sequence>MGAILDTPHTEKTTDTGTGNDLRYGVCSMQGWRVEMEDAHCAKVGLPGLPEWSFFAVFDGHAGAYVSAHCAENLLNTILQTDSFLDYAAAASKLSKENNTNNGDVQQTTTSSSSSPTPTTSIVGDNNIENSNKNNQQVQQNQECDRTENELETMMNSQATDDGSDHNLERIKSNIREAFLKLDEKMKSLPEVESGEDISGSTAVACLISPTHLFFANCGDSRAVLSRNGQAIFSTKDHKPVNPQERERIQAAGGSVMIQRVNGSLAVSRALGDYQYKQVVGRGPCEQLVSPEPEITIVERDPSADEFLILACDGIWDVMNNDDLCDFVRHQIRIHSNVGEVCSTIVDTCLHKGSTDNMSVVLVTFPGAPPICEETKRKDEELNEKIKNEVVCQLFRNMELYNSIYLLMQSLKNIKFDNLPPGGGLDANHRLNRSKRDWKSTLPVPIPKPGEYSEGYITQFFNRKKSNQTNLDEDIITIDNDNPMFDIQLNLTHRCIFGTEYNCPANFECRSLPHYDERFSVCVQVDCSMNCTNYHEIFCPTDSKIVQQMIEINGKKCCLHFCNCDETKCTVQKCPGSRPVVLKKAMKIPSKCCDQIECNPYIPKKCIGLNGEQYNPGDSWLKLDDCHRCKCIDGVQKCESIKNCPFKCLPVNHTEKLDSEQCCPRCKACIDEKGIKHDDSSAWIDNCRRCECKNEKIICNSPYGGQQFCDRPCTENERREWQNDKCCDKCECNLKCPFGFQINSTDNHSQLCKCKEIPKTKVELIESDHGAQRPANENNLTSIWILLGFAIVIVVGSFCSYTACVYLKNHSKTSKTNHSHIYEHINQKFTNNNHDDEDNDHDNELSQINGQSNGQTT</sequence>
<evidence type="ECO:0000256" key="15">
    <source>
        <dbReference type="ARBA" id="ARBA00023288"/>
    </source>
</evidence>
<organism evidence="21">
    <name type="scientific">Dermatophagoides farinae</name>
    <name type="common">American house dust mite</name>
    <dbReference type="NCBI Taxonomy" id="6954"/>
    <lineage>
        <taxon>Eukaryota</taxon>
        <taxon>Metazoa</taxon>
        <taxon>Ecdysozoa</taxon>
        <taxon>Arthropoda</taxon>
        <taxon>Chelicerata</taxon>
        <taxon>Arachnida</taxon>
        <taxon>Acari</taxon>
        <taxon>Acariformes</taxon>
        <taxon>Sarcoptiformes</taxon>
        <taxon>Astigmata</taxon>
        <taxon>Psoroptidia</taxon>
        <taxon>Analgoidea</taxon>
        <taxon>Pyroglyphidae</taxon>
        <taxon>Dermatophagoidinae</taxon>
        <taxon>Dermatophagoides</taxon>
    </lineage>
</organism>
<dbReference type="InterPro" id="IPR036457">
    <property type="entry name" value="PPM-type-like_dom_sf"/>
</dbReference>
<keyword evidence="12 16" id="KW-0904">Protein phosphatase</keyword>
<dbReference type="PROSITE" id="PS01032">
    <property type="entry name" value="PPM_1"/>
    <property type="match status" value="1"/>
</dbReference>
<reference evidence="21" key="2">
    <citation type="journal article" date="2021" name="World Allergy Organ. J.">
        <title>Chromosome-level assembly of Dermatophagoides farinae genome and transcriptome reveals two novel allergens Der f 37 and Der f 39.</title>
        <authorList>
            <person name="Chen J."/>
            <person name="Cai Z."/>
            <person name="Fan D."/>
            <person name="Hu J."/>
            <person name="Hou Y."/>
            <person name="He Y."/>
            <person name="Zhang Z."/>
            <person name="Zhao Z."/>
            <person name="Gao P."/>
            <person name="Hu W."/>
            <person name="Sun J."/>
            <person name="Li J."/>
            <person name="Ji K."/>
        </authorList>
    </citation>
    <scope>NUCLEOTIDE SEQUENCE</scope>
    <source>
        <strain evidence="21">JKM2019</strain>
    </source>
</reference>
<evidence type="ECO:0000256" key="4">
    <source>
        <dbReference type="ARBA" id="ARBA00004635"/>
    </source>
</evidence>
<keyword evidence="11" id="KW-0460">Magnesium</keyword>
<dbReference type="InterPro" id="IPR001932">
    <property type="entry name" value="PPM-type_phosphatase-like_dom"/>
</dbReference>
<evidence type="ECO:0000256" key="9">
    <source>
        <dbReference type="ARBA" id="ARBA00022723"/>
    </source>
</evidence>
<evidence type="ECO:0000256" key="3">
    <source>
        <dbReference type="ARBA" id="ARBA00004514"/>
    </source>
</evidence>
<keyword evidence="6" id="KW-0963">Cytoplasm</keyword>
<evidence type="ECO:0000256" key="11">
    <source>
        <dbReference type="ARBA" id="ARBA00022842"/>
    </source>
</evidence>
<comment type="subcellular location">
    <subcellularLocation>
        <location evidence="3">Cytoplasm</location>
        <location evidence="3">Cytosol</location>
    </subcellularLocation>
    <subcellularLocation>
        <location evidence="4">Membrane</location>
        <topology evidence="4">Lipid-anchor</topology>
    </subcellularLocation>
</comment>
<keyword evidence="9" id="KW-0479">Metal-binding</keyword>
<feature type="domain" description="VWFC" evidence="19">
    <location>
        <begin position="667"/>
        <end position="731"/>
    </location>
</feature>
<evidence type="ECO:0000256" key="17">
    <source>
        <dbReference type="SAM" id="MobiDB-lite"/>
    </source>
</evidence>
<evidence type="ECO:0000256" key="1">
    <source>
        <dbReference type="ARBA" id="ARBA00001936"/>
    </source>
</evidence>
<dbReference type="Gene3D" id="1.10.10.430">
    <property type="entry name" value="Phosphatase 2C, C-terminal domain suprefamily"/>
    <property type="match status" value="1"/>
</dbReference>
<evidence type="ECO:0000256" key="13">
    <source>
        <dbReference type="ARBA" id="ARBA00023136"/>
    </source>
</evidence>
<feature type="region of interest" description="Disordered" evidence="17">
    <location>
        <begin position="97"/>
        <end position="144"/>
    </location>
</feature>
<dbReference type="PROSITE" id="PS51746">
    <property type="entry name" value="PPM_2"/>
    <property type="match status" value="1"/>
</dbReference>
<dbReference type="AlphaFoldDB" id="A0A9D4NYP2"/>
<dbReference type="GO" id="GO:0030145">
    <property type="term" value="F:manganese ion binding"/>
    <property type="evidence" value="ECO:0007669"/>
    <property type="project" value="InterPro"/>
</dbReference>
<dbReference type="GO" id="GO:0004722">
    <property type="term" value="F:protein serine/threonine phosphatase activity"/>
    <property type="evidence" value="ECO:0007669"/>
    <property type="project" value="InterPro"/>
</dbReference>
<dbReference type="SUPFAM" id="SSF81601">
    <property type="entry name" value="Protein serine/threonine phosphatase 2C, C-terminal domain"/>
    <property type="match status" value="1"/>
</dbReference>
<reference evidence="21" key="1">
    <citation type="submission" date="2020-06" db="EMBL/GenBank/DDBJ databases">
        <authorList>
            <person name="Ji K."/>
            <person name="Li J."/>
        </authorList>
    </citation>
    <scope>NUCLEOTIDE SEQUENCE</scope>
    <source>
        <strain evidence="21">JKM2019</strain>
        <tissue evidence="21">Whole body</tissue>
    </source>
</reference>
<comment type="cofactor">
    <cofactor evidence="1">
        <name>Mn(2+)</name>
        <dbReference type="ChEBI" id="CHEBI:29035"/>
    </cofactor>
</comment>
<dbReference type="InterPro" id="IPR000222">
    <property type="entry name" value="PP2C_BS"/>
</dbReference>
<evidence type="ECO:0000259" key="19">
    <source>
        <dbReference type="PROSITE" id="PS50184"/>
    </source>
</evidence>
<dbReference type="Gene3D" id="2.10.70.10">
    <property type="entry name" value="Complement Module, domain 1"/>
    <property type="match status" value="1"/>
</dbReference>
<feature type="domain" description="PPM-type phosphatase" evidence="20">
    <location>
        <begin position="23"/>
        <end position="365"/>
    </location>
</feature>
<dbReference type="Pfam" id="PF00481">
    <property type="entry name" value="PP2C"/>
    <property type="match status" value="2"/>
</dbReference>
<dbReference type="Proteomes" id="UP000828236">
    <property type="component" value="Unassembled WGS sequence"/>
</dbReference>
<evidence type="ECO:0000256" key="7">
    <source>
        <dbReference type="ARBA" id="ARBA00022553"/>
    </source>
</evidence>
<dbReference type="InterPro" id="IPR001007">
    <property type="entry name" value="VWF_dom"/>
</dbReference>
<evidence type="ECO:0000313" key="21">
    <source>
        <dbReference type="EMBL" id="KAH7641580.1"/>
    </source>
</evidence>
<dbReference type="Pfam" id="PF07830">
    <property type="entry name" value="PP2C_C"/>
    <property type="match status" value="1"/>
</dbReference>
<feature type="compositionally biased region" description="Polar residues" evidence="17">
    <location>
        <begin position="97"/>
        <end position="107"/>
    </location>
</feature>
<evidence type="ECO:0000256" key="6">
    <source>
        <dbReference type="ARBA" id="ARBA00022490"/>
    </source>
</evidence>
<evidence type="ECO:0000256" key="16">
    <source>
        <dbReference type="RuleBase" id="RU003465"/>
    </source>
</evidence>
<dbReference type="GO" id="GO:0000287">
    <property type="term" value="F:magnesium ion binding"/>
    <property type="evidence" value="ECO:0007669"/>
    <property type="project" value="InterPro"/>
</dbReference>
<evidence type="ECO:0000256" key="10">
    <source>
        <dbReference type="ARBA" id="ARBA00022801"/>
    </source>
</evidence>
<comment type="cofactor">
    <cofactor evidence="2">
        <name>Mg(2+)</name>
        <dbReference type="ChEBI" id="CHEBI:18420"/>
    </cofactor>
</comment>
<evidence type="ECO:0000256" key="2">
    <source>
        <dbReference type="ARBA" id="ARBA00001946"/>
    </source>
</evidence>
<dbReference type="PROSITE" id="PS50184">
    <property type="entry name" value="VWFC_2"/>
    <property type="match status" value="2"/>
</dbReference>
<feature type="transmembrane region" description="Helical" evidence="18">
    <location>
        <begin position="783"/>
        <end position="807"/>
    </location>
</feature>
<evidence type="ECO:0000259" key="20">
    <source>
        <dbReference type="PROSITE" id="PS51746"/>
    </source>
</evidence>
<keyword evidence="18" id="KW-0812">Transmembrane</keyword>
<keyword evidence="10 16" id="KW-0378">Hydrolase</keyword>
<evidence type="ECO:0000256" key="14">
    <source>
        <dbReference type="ARBA" id="ARBA00023211"/>
    </source>
</evidence>
<evidence type="ECO:0000256" key="18">
    <source>
        <dbReference type="SAM" id="Phobius"/>
    </source>
</evidence>
<keyword evidence="13 18" id="KW-0472">Membrane</keyword>
<comment type="caution">
    <text evidence="21">The sequence shown here is derived from an EMBL/GenBank/DDBJ whole genome shotgun (WGS) entry which is preliminary data.</text>
</comment>
<dbReference type="SMART" id="SM00214">
    <property type="entry name" value="VWC"/>
    <property type="match status" value="2"/>
</dbReference>
<keyword evidence="14" id="KW-0464">Manganese</keyword>
<feature type="domain" description="VWFC" evidence="19">
    <location>
        <begin position="604"/>
        <end position="667"/>
    </location>
</feature>
<dbReference type="PANTHER" id="PTHR47992">
    <property type="entry name" value="PROTEIN PHOSPHATASE"/>
    <property type="match status" value="1"/>
</dbReference>
<dbReference type="SMART" id="SM00332">
    <property type="entry name" value="PP2Cc"/>
    <property type="match status" value="1"/>
</dbReference>
<evidence type="ECO:0000256" key="12">
    <source>
        <dbReference type="ARBA" id="ARBA00022912"/>
    </source>
</evidence>
<dbReference type="GO" id="GO:0016020">
    <property type="term" value="C:membrane"/>
    <property type="evidence" value="ECO:0007669"/>
    <property type="project" value="UniProtKB-SubCell"/>
</dbReference>
<dbReference type="EMBL" id="SDOV01000004">
    <property type="protein sequence ID" value="KAH7641580.1"/>
    <property type="molecule type" value="Genomic_DNA"/>
</dbReference>
<dbReference type="GO" id="GO:0005829">
    <property type="term" value="C:cytosol"/>
    <property type="evidence" value="ECO:0007669"/>
    <property type="project" value="UniProtKB-SubCell"/>
</dbReference>
<dbReference type="Gene3D" id="3.60.40.10">
    <property type="entry name" value="PPM-type phosphatase domain"/>
    <property type="match status" value="1"/>
</dbReference>
<keyword evidence="7" id="KW-0597">Phosphoprotein</keyword>
<name>A0A9D4NYP2_DERFA</name>
<keyword evidence="8" id="KW-0519">Myristate</keyword>
<accession>A0A9D4NYP2</accession>
<protein>
    <submittedName>
        <fullName evidence="21">Phosphatase 1b-like protein</fullName>
    </submittedName>
</protein>
<evidence type="ECO:0000256" key="5">
    <source>
        <dbReference type="ARBA" id="ARBA00006702"/>
    </source>
</evidence>
<dbReference type="InterPro" id="IPR012911">
    <property type="entry name" value="PP2C_C"/>
</dbReference>
<feature type="compositionally biased region" description="Low complexity" evidence="17">
    <location>
        <begin position="108"/>
        <end position="142"/>
    </location>
</feature>
<gene>
    <name evidence="21" type="ORF">HUG17_4625</name>
</gene>
<keyword evidence="18" id="KW-1133">Transmembrane helix</keyword>